<accession>A0A5K1GK23</accession>
<name>A0A5K1GK23_9MAGN</name>
<organism evidence="1">
    <name type="scientific">Nymphaea colorata</name>
    <name type="common">pocket water lily</name>
    <dbReference type="NCBI Taxonomy" id="210225"/>
    <lineage>
        <taxon>Eukaryota</taxon>
        <taxon>Viridiplantae</taxon>
        <taxon>Streptophyta</taxon>
        <taxon>Embryophyta</taxon>
        <taxon>Tracheophyta</taxon>
        <taxon>Spermatophyta</taxon>
        <taxon>Magnoliopsida</taxon>
        <taxon>Nymphaeales</taxon>
        <taxon>Nymphaeaceae</taxon>
        <taxon>Nymphaea</taxon>
    </lineage>
</organism>
<dbReference type="EMBL" id="LR721787">
    <property type="protein sequence ID" value="VVW76241.1"/>
    <property type="molecule type" value="Genomic_DNA"/>
</dbReference>
<proteinExistence type="predicted"/>
<protein>
    <submittedName>
        <fullName evidence="1">Uncharacterized protein</fullName>
    </submittedName>
</protein>
<sequence>MKTAADVCVLYDTNRRERP</sequence>
<dbReference type="AlphaFoldDB" id="A0A5K1GK23"/>
<reference evidence="1" key="1">
    <citation type="submission" date="2019-09" db="EMBL/GenBank/DDBJ databases">
        <authorList>
            <person name="Zhang L."/>
        </authorList>
    </citation>
    <scope>NUCLEOTIDE SEQUENCE</scope>
</reference>
<evidence type="ECO:0000313" key="1">
    <source>
        <dbReference type="EMBL" id="VVW76241.1"/>
    </source>
</evidence>
<gene>
    <name evidence="1" type="ORF">NYM_LOCUS27425</name>
</gene>